<keyword evidence="2" id="KW-1185">Reference proteome</keyword>
<accession>A0A1T5IQF9</accession>
<organism evidence="1 2">
    <name type="scientific">Krasilnikoviella flava</name>
    <dbReference type="NCBI Taxonomy" id="526729"/>
    <lineage>
        <taxon>Bacteria</taxon>
        <taxon>Bacillati</taxon>
        <taxon>Actinomycetota</taxon>
        <taxon>Actinomycetes</taxon>
        <taxon>Micrococcales</taxon>
        <taxon>Promicromonosporaceae</taxon>
        <taxon>Krasilnikoviella</taxon>
    </lineage>
</organism>
<dbReference type="Proteomes" id="UP000189777">
    <property type="component" value="Unassembled WGS sequence"/>
</dbReference>
<protein>
    <submittedName>
        <fullName evidence="1">Uncharacterized protein</fullName>
    </submittedName>
</protein>
<gene>
    <name evidence="1" type="ORF">SAMN04324258_0808</name>
</gene>
<evidence type="ECO:0000313" key="1">
    <source>
        <dbReference type="EMBL" id="SKC41390.1"/>
    </source>
</evidence>
<sequence>MTPTSVTAGDAVQVMISGVGHHPECSSTLPGRARYEISIGSRVDGTGNDDRGSRYYSAGLVVLDPDDAGAAEATVRVPDDMPVGEARISVDLQGAKTLCEIDPSASCAPDPFAAVDVVG</sequence>
<dbReference type="RefSeq" id="WP_079571234.1">
    <property type="nucleotide sequence ID" value="NZ_FUZQ01000001.1"/>
</dbReference>
<dbReference type="OrthoDB" id="5148036at2"/>
<dbReference type="AlphaFoldDB" id="A0A1T5IQF9"/>
<dbReference type="EMBL" id="FUZQ01000001">
    <property type="protein sequence ID" value="SKC41390.1"/>
    <property type="molecule type" value="Genomic_DNA"/>
</dbReference>
<dbReference type="STRING" id="526729.SAMN04324258_0808"/>
<proteinExistence type="predicted"/>
<reference evidence="1 2" key="1">
    <citation type="submission" date="2017-02" db="EMBL/GenBank/DDBJ databases">
        <authorList>
            <person name="Peterson S.W."/>
        </authorList>
    </citation>
    <scope>NUCLEOTIDE SEQUENCE [LARGE SCALE GENOMIC DNA]</scope>
    <source>
        <strain evidence="1 2">DSM 21481</strain>
    </source>
</reference>
<evidence type="ECO:0000313" key="2">
    <source>
        <dbReference type="Proteomes" id="UP000189777"/>
    </source>
</evidence>
<name>A0A1T5IQF9_9MICO</name>